<evidence type="ECO:0000313" key="4">
    <source>
        <dbReference type="EMBL" id="CAD7648768.1"/>
    </source>
</evidence>
<sequence length="538" mass="57596">GEILVSRDKLDDIVSAAKFLQIEGAKDFILPKNQPQRGDTHPHQTTGAGTGSGGNHYNNNTGVTGHTNSASRMQIDLQHMKTMSSLSLQRQLAAAQASQHHKQMSLLSKMMVQRPQTAGAAAKGTGDQSTGGQSPAPGEPEVQLRHAVKRELIDEELEDEEDVDELDEEVSAPEGTGSDGKAAEKSGMFAEFEDQSGVVSNSNATNNGNTGRDKSAPNEGDSRHSEDSSAGDEDEEDMDEEAMDVTTSAATTAAILAKVPPGTSVSTTGADGGGDAQHKSDNLNVPTRESEDDIALEEEEEYEDEFDEEELLDEEQEVITGGRQHRAMSMGRALESQQSMDTPLARAIAASTLASFGAGAVDMDSEVSQSSSGPYSSPKRSLTITAHTGSERRGRGRPPKYDMGSIFTGLASGVSAASIVTPTVIMSAQSTAPSATATSAQSSSASATRSRRGRPPSMPEELLRSLTGRLDKAHHKCPHCPQIYYGYHAMRDHITSVHLNSGEKYICNLCNKEYTWRITLRKHLKFHHGVHPDQVQNA</sequence>
<feature type="domain" description="C2H2-type" evidence="3">
    <location>
        <begin position="505"/>
        <end position="532"/>
    </location>
</feature>
<dbReference type="OrthoDB" id="10004641at2759"/>
<keyword evidence="1" id="KW-0863">Zinc-finger</keyword>
<dbReference type="Proteomes" id="UP000728032">
    <property type="component" value="Unassembled WGS sequence"/>
</dbReference>
<dbReference type="EMBL" id="CAJPVJ010003328">
    <property type="protein sequence ID" value="CAG2167410.1"/>
    <property type="molecule type" value="Genomic_DNA"/>
</dbReference>
<dbReference type="InterPro" id="IPR013087">
    <property type="entry name" value="Znf_C2H2_type"/>
</dbReference>
<dbReference type="PROSITE" id="PS00028">
    <property type="entry name" value="ZINC_FINGER_C2H2_1"/>
    <property type="match status" value="1"/>
</dbReference>
<accession>A0A7R9QJX0</accession>
<evidence type="ECO:0000256" key="2">
    <source>
        <dbReference type="SAM" id="MobiDB-lite"/>
    </source>
</evidence>
<name>A0A7R9QJX0_9ACAR</name>
<feature type="compositionally biased region" description="Acidic residues" evidence="2">
    <location>
        <begin position="229"/>
        <end position="243"/>
    </location>
</feature>
<feature type="non-terminal residue" evidence="4">
    <location>
        <position position="1"/>
    </location>
</feature>
<feature type="compositionally biased region" description="Basic and acidic residues" evidence="2">
    <location>
        <begin position="211"/>
        <end position="227"/>
    </location>
</feature>
<dbReference type="SMART" id="SM00355">
    <property type="entry name" value="ZnF_C2H2"/>
    <property type="match status" value="2"/>
</dbReference>
<evidence type="ECO:0000313" key="5">
    <source>
        <dbReference type="Proteomes" id="UP000728032"/>
    </source>
</evidence>
<dbReference type="PROSITE" id="PS50157">
    <property type="entry name" value="ZINC_FINGER_C2H2_2"/>
    <property type="match status" value="1"/>
</dbReference>
<keyword evidence="1" id="KW-0862">Zinc</keyword>
<feature type="region of interest" description="Disordered" evidence="2">
    <location>
        <begin position="31"/>
        <end position="57"/>
    </location>
</feature>
<feature type="compositionally biased region" description="Low complexity" evidence="2">
    <location>
        <begin position="244"/>
        <end position="254"/>
    </location>
</feature>
<dbReference type="AlphaFoldDB" id="A0A7R9QJX0"/>
<feature type="region of interest" description="Disordered" evidence="2">
    <location>
        <begin position="364"/>
        <end position="402"/>
    </location>
</feature>
<reference evidence="4" key="1">
    <citation type="submission" date="2020-11" db="EMBL/GenBank/DDBJ databases">
        <authorList>
            <person name="Tran Van P."/>
        </authorList>
    </citation>
    <scope>NUCLEOTIDE SEQUENCE</scope>
</reference>
<feature type="region of interest" description="Disordered" evidence="2">
    <location>
        <begin position="154"/>
        <end position="294"/>
    </location>
</feature>
<feature type="compositionally biased region" description="Low complexity" evidence="2">
    <location>
        <begin position="431"/>
        <end position="448"/>
    </location>
</feature>
<feature type="compositionally biased region" description="Low complexity" evidence="2">
    <location>
        <begin position="196"/>
        <end position="210"/>
    </location>
</feature>
<dbReference type="Gene3D" id="3.30.160.60">
    <property type="entry name" value="Classic Zinc Finger"/>
    <property type="match status" value="1"/>
</dbReference>
<dbReference type="InterPro" id="IPR036236">
    <property type="entry name" value="Znf_C2H2_sf"/>
</dbReference>
<feature type="compositionally biased region" description="Low complexity" evidence="2">
    <location>
        <begin position="366"/>
        <end position="381"/>
    </location>
</feature>
<feature type="compositionally biased region" description="Polar residues" evidence="2">
    <location>
        <begin position="33"/>
        <end position="47"/>
    </location>
</feature>
<keyword evidence="1" id="KW-0479">Metal-binding</keyword>
<evidence type="ECO:0000256" key="1">
    <source>
        <dbReference type="PROSITE-ProRule" id="PRU00042"/>
    </source>
</evidence>
<feature type="region of interest" description="Disordered" evidence="2">
    <location>
        <begin position="114"/>
        <end position="142"/>
    </location>
</feature>
<feature type="region of interest" description="Disordered" evidence="2">
    <location>
        <begin position="431"/>
        <end position="460"/>
    </location>
</feature>
<feature type="compositionally biased region" description="Acidic residues" evidence="2">
    <location>
        <begin position="154"/>
        <end position="171"/>
    </location>
</feature>
<dbReference type="SUPFAM" id="SSF57667">
    <property type="entry name" value="beta-beta-alpha zinc fingers"/>
    <property type="match status" value="1"/>
</dbReference>
<dbReference type="EMBL" id="OC918153">
    <property type="protein sequence ID" value="CAD7648768.1"/>
    <property type="molecule type" value="Genomic_DNA"/>
</dbReference>
<keyword evidence="5" id="KW-1185">Reference proteome</keyword>
<evidence type="ECO:0000259" key="3">
    <source>
        <dbReference type="PROSITE" id="PS50157"/>
    </source>
</evidence>
<protein>
    <recommendedName>
        <fullName evidence="3">C2H2-type domain-containing protein</fullName>
    </recommendedName>
</protein>
<dbReference type="GO" id="GO:0008270">
    <property type="term" value="F:zinc ion binding"/>
    <property type="evidence" value="ECO:0007669"/>
    <property type="project" value="UniProtKB-KW"/>
</dbReference>
<gene>
    <name evidence="4" type="ORF">ONB1V03_LOCUS6917</name>
</gene>
<proteinExistence type="predicted"/>
<organism evidence="4">
    <name type="scientific">Oppiella nova</name>
    <dbReference type="NCBI Taxonomy" id="334625"/>
    <lineage>
        <taxon>Eukaryota</taxon>
        <taxon>Metazoa</taxon>
        <taxon>Ecdysozoa</taxon>
        <taxon>Arthropoda</taxon>
        <taxon>Chelicerata</taxon>
        <taxon>Arachnida</taxon>
        <taxon>Acari</taxon>
        <taxon>Acariformes</taxon>
        <taxon>Sarcoptiformes</taxon>
        <taxon>Oribatida</taxon>
        <taxon>Brachypylina</taxon>
        <taxon>Oppioidea</taxon>
        <taxon>Oppiidae</taxon>
        <taxon>Oppiella</taxon>
    </lineage>
</organism>